<accession>A7IU07</accession>
<evidence type="ECO:0000313" key="1">
    <source>
        <dbReference type="EMBL" id="ABT13831.1"/>
    </source>
</evidence>
<organism evidence="1 2">
    <name type="scientific">Paramecium bursaria Chlorella virus MT325</name>
    <name type="common">PBCV-MT325</name>
    <dbReference type="NCBI Taxonomy" id="346932"/>
    <lineage>
        <taxon>Viruses</taxon>
        <taxon>Varidnaviria</taxon>
        <taxon>Bamfordvirae</taxon>
        <taxon>Nucleocytoviricota</taxon>
        <taxon>Megaviricetes</taxon>
        <taxon>Algavirales</taxon>
        <taxon>Phycodnaviridae</taxon>
        <taxon>Chlorovirus</taxon>
        <taxon>Chlorovirus conductrix</taxon>
        <taxon>Paramecium bursaria Chlorella virus A1</taxon>
    </lineage>
</organism>
<dbReference type="EMBL" id="DQ491001">
    <property type="protein sequence ID" value="ABT13831.1"/>
    <property type="molecule type" value="Genomic_DNA"/>
</dbReference>
<gene>
    <name evidence="1" type="primary">m277L</name>
    <name evidence="1" type="ORF">MT325_m277L</name>
</gene>
<protein>
    <submittedName>
        <fullName evidence="1">Uncharacterized protein m277L</fullName>
    </submittedName>
</protein>
<evidence type="ECO:0000313" key="2">
    <source>
        <dbReference type="Proteomes" id="UP000246715"/>
    </source>
</evidence>
<proteinExistence type="predicted"/>
<dbReference type="Proteomes" id="UP000246715">
    <property type="component" value="Segment"/>
</dbReference>
<reference evidence="1 2" key="1">
    <citation type="journal article" date="2007" name="Virology">
        <title>Sequence and annotation of the 314-kb MT325 and the 321-kb FR483 viruses that infect Chlorella Pbi.</title>
        <authorList>
            <person name="Fitzgerald L.A."/>
            <person name="Graves M.V."/>
            <person name="Li X."/>
            <person name="Feldblyum T."/>
            <person name="Hartigan J."/>
            <person name="Van Etten J.L."/>
        </authorList>
    </citation>
    <scope>NUCLEOTIDE SEQUENCE [LARGE SCALE GENOMIC DNA]</scope>
    <source>
        <strain evidence="1 2">MT325</strain>
    </source>
</reference>
<sequence length="204" mass="22757">MGKEHVTNHHIFLAVVDHDNKTLGRRRWCGTRRLSGRDIVFRLGRKGRRVHTGLIILGSIINLAQVDTIGNRVELLPAQVGRGHLGTRCIKHLVFELKVLGSDRVPKVHHDLASTHLLAHALTLVIEDVDIGHETAVIDELHGSGGALQDARRGDGRKGKGEEDLGERHCENSCYITVENYLFYVPRNMPGSNDLFVILSFFVI</sequence>
<name>A7IU07_PBCVM</name>
<organismHost>
    <name type="scientific">Paramecium bursaria</name>
    <dbReference type="NCBI Taxonomy" id="74790"/>
</organismHost>